<feature type="coiled-coil region" evidence="2">
    <location>
        <begin position="83"/>
        <end position="117"/>
    </location>
</feature>
<sequence length="408" mass="47780">MRIGMFAKLNNQSIDTIRYYIGLNLIHPFRKGRYYYFGKEQQKELDELLYLKKMRFTLQEIKKITLIKQLNKIKTVTKSNYIKDILLQKRESIELEINDLNRIIQALDDEIKTIDEKQNINLKQKGVAFKNLEYICCPKCGKPIEISKGVLKNNSIYEGLSVCDCGYSISIREGIIITKHDDDNIIEPFIKYNNPIDTTINDLPQSYIDFMMSSTKEIVQILIEKNLSDKILCFMKSGLGLLEINLLERTQNIKLMMLIDDDFNKLKIAKTSIESKFPNANIIYVCSELFDLPFKKKSVDIGIDFYASFVNGFRWEYNIYEYIIPILKDRSSIIGLYLYFKSFNMLTRLDCARRKLFDSITISDIIEGNNYKQNKIYDETILLEGENINGFFIEGDKVNSRIMVFERD</sequence>
<dbReference type="SUPFAM" id="SSF46955">
    <property type="entry name" value="Putative DNA-binding domain"/>
    <property type="match status" value="1"/>
</dbReference>
<dbReference type="GO" id="GO:0003677">
    <property type="term" value="F:DNA binding"/>
    <property type="evidence" value="ECO:0007669"/>
    <property type="project" value="UniProtKB-KW"/>
</dbReference>
<dbReference type="InterPro" id="IPR009061">
    <property type="entry name" value="DNA-bd_dom_put_sf"/>
</dbReference>
<dbReference type="Gene3D" id="1.10.1660.10">
    <property type="match status" value="1"/>
</dbReference>
<protein>
    <submittedName>
        <fullName evidence="4">MerR family transcriptional regulator</fullName>
    </submittedName>
</protein>
<dbReference type="AlphaFoldDB" id="A0A8J8SB25"/>
<dbReference type="GO" id="GO:0003700">
    <property type="term" value="F:DNA-binding transcription factor activity"/>
    <property type="evidence" value="ECO:0007669"/>
    <property type="project" value="InterPro"/>
</dbReference>
<evidence type="ECO:0000313" key="4">
    <source>
        <dbReference type="EMBL" id="QUH27911.1"/>
    </source>
</evidence>
<keyword evidence="2" id="KW-0175">Coiled coil</keyword>
<gene>
    <name evidence="4" type="ORF">HYG85_02865</name>
</gene>
<dbReference type="InterPro" id="IPR047057">
    <property type="entry name" value="MerR_fam"/>
</dbReference>
<evidence type="ECO:0000259" key="3">
    <source>
        <dbReference type="SMART" id="SM00422"/>
    </source>
</evidence>
<evidence type="ECO:0000256" key="2">
    <source>
        <dbReference type="SAM" id="Coils"/>
    </source>
</evidence>
<proteinExistence type="predicted"/>
<dbReference type="InterPro" id="IPR000551">
    <property type="entry name" value="MerR-type_HTH_dom"/>
</dbReference>
<dbReference type="PANTHER" id="PTHR30204:SF96">
    <property type="entry name" value="CHROMOSOME-ANCHORING PROTEIN RACA"/>
    <property type="match status" value="1"/>
</dbReference>
<dbReference type="KEGG" id="vgu:HYG85_02865"/>
<dbReference type="RefSeq" id="WP_212692200.1">
    <property type="nucleotide sequence ID" value="NZ_CP058561.1"/>
</dbReference>
<dbReference type="Proteomes" id="UP000677305">
    <property type="component" value="Chromosome"/>
</dbReference>
<name>A0A8J8SB25_9FIRM</name>
<dbReference type="SMART" id="SM00422">
    <property type="entry name" value="HTH_MERR"/>
    <property type="match status" value="1"/>
</dbReference>
<dbReference type="EMBL" id="CP058561">
    <property type="protein sequence ID" value="QUH27911.1"/>
    <property type="molecule type" value="Genomic_DNA"/>
</dbReference>
<evidence type="ECO:0000313" key="5">
    <source>
        <dbReference type="Proteomes" id="UP000677305"/>
    </source>
</evidence>
<organism evidence="4 5">
    <name type="scientific">Vallitalea guaymasensis</name>
    <dbReference type="NCBI Taxonomy" id="1185412"/>
    <lineage>
        <taxon>Bacteria</taxon>
        <taxon>Bacillati</taxon>
        <taxon>Bacillota</taxon>
        <taxon>Clostridia</taxon>
        <taxon>Lachnospirales</taxon>
        <taxon>Vallitaleaceae</taxon>
        <taxon>Vallitalea</taxon>
    </lineage>
</organism>
<feature type="domain" description="HTH merR-type" evidence="3">
    <location>
        <begin position="1"/>
        <end position="68"/>
    </location>
</feature>
<keyword evidence="1" id="KW-0238">DNA-binding</keyword>
<keyword evidence="5" id="KW-1185">Reference proteome</keyword>
<dbReference type="Pfam" id="PF13411">
    <property type="entry name" value="MerR_1"/>
    <property type="match status" value="1"/>
</dbReference>
<evidence type="ECO:0000256" key="1">
    <source>
        <dbReference type="ARBA" id="ARBA00023125"/>
    </source>
</evidence>
<reference evidence="4 5" key="1">
    <citation type="submission" date="2020-07" db="EMBL/GenBank/DDBJ databases">
        <title>Vallitalea guaymasensis genome.</title>
        <authorList>
            <person name="Postec A."/>
        </authorList>
    </citation>
    <scope>NUCLEOTIDE SEQUENCE [LARGE SCALE GENOMIC DNA]</scope>
    <source>
        <strain evidence="4 5">Ra1766G1</strain>
    </source>
</reference>
<dbReference type="PANTHER" id="PTHR30204">
    <property type="entry name" value="REDOX-CYCLING DRUG-SENSING TRANSCRIPTIONAL ACTIVATOR SOXR"/>
    <property type="match status" value="1"/>
</dbReference>
<accession>A0A8J8SB25</accession>